<proteinExistence type="predicted"/>
<organism evidence="2 3">
    <name type="scientific">Austropuccinia psidii MF-1</name>
    <dbReference type="NCBI Taxonomy" id="1389203"/>
    <lineage>
        <taxon>Eukaryota</taxon>
        <taxon>Fungi</taxon>
        <taxon>Dikarya</taxon>
        <taxon>Basidiomycota</taxon>
        <taxon>Pucciniomycotina</taxon>
        <taxon>Pucciniomycetes</taxon>
        <taxon>Pucciniales</taxon>
        <taxon>Sphaerophragmiaceae</taxon>
        <taxon>Austropuccinia</taxon>
    </lineage>
</organism>
<keyword evidence="3" id="KW-1185">Reference proteome</keyword>
<comment type="caution">
    <text evidence="2">The sequence shown here is derived from an EMBL/GenBank/DDBJ whole genome shotgun (WGS) entry which is preliminary data.</text>
</comment>
<evidence type="ECO:0000313" key="2">
    <source>
        <dbReference type="EMBL" id="MBW0497479.1"/>
    </source>
</evidence>
<gene>
    <name evidence="2" type="ORF">O181_037194</name>
</gene>
<evidence type="ECO:0000313" key="3">
    <source>
        <dbReference type="Proteomes" id="UP000765509"/>
    </source>
</evidence>
<dbReference type="Proteomes" id="UP000765509">
    <property type="component" value="Unassembled WGS sequence"/>
</dbReference>
<protein>
    <submittedName>
        <fullName evidence="2">Uncharacterized protein</fullName>
    </submittedName>
</protein>
<sequence>MAFLGHLGPLWPLQPAGHNPRPTGPLGPFWPKSNEAKRGKGGSSSAHKARWAYLSHFWPQFSPWPLETTSAASRKDSPQVQGKTFPASMLPAIKDPGVVHIWYNIPLCTIFPQQSNFDVFRTKLHDSKSSQQSITNSKGRFFNYSVWQLPGGYHNII</sequence>
<feature type="region of interest" description="Disordered" evidence="1">
    <location>
        <begin position="14"/>
        <end position="44"/>
    </location>
</feature>
<accession>A0A9Q3D5Y5</accession>
<dbReference type="AlphaFoldDB" id="A0A9Q3D5Y5"/>
<dbReference type="EMBL" id="AVOT02014206">
    <property type="protein sequence ID" value="MBW0497479.1"/>
    <property type="molecule type" value="Genomic_DNA"/>
</dbReference>
<reference evidence="2" key="1">
    <citation type="submission" date="2021-03" db="EMBL/GenBank/DDBJ databases">
        <title>Draft genome sequence of rust myrtle Austropuccinia psidii MF-1, a brazilian biotype.</title>
        <authorList>
            <person name="Quecine M.C."/>
            <person name="Pachon D.M.R."/>
            <person name="Bonatelli M.L."/>
            <person name="Correr F.H."/>
            <person name="Franceschini L.M."/>
            <person name="Leite T.F."/>
            <person name="Margarido G.R.A."/>
            <person name="Almeida C.A."/>
            <person name="Ferrarezi J.A."/>
            <person name="Labate C.A."/>
        </authorList>
    </citation>
    <scope>NUCLEOTIDE SEQUENCE</scope>
    <source>
        <strain evidence="2">MF-1</strain>
    </source>
</reference>
<evidence type="ECO:0000256" key="1">
    <source>
        <dbReference type="SAM" id="MobiDB-lite"/>
    </source>
</evidence>
<name>A0A9Q3D5Y5_9BASI</name>